<dbReference type="AlphaFoldDB" id="A0A3P7NWL6"/>
<evidence type="ECO:0000256" key="11">
    <source>
        <dbReference type="SAM" id="MobiDB-lite"/>
    </source>
</evidence>
<dbReference type="FunFam" id="3.30.160.60:FF:000027">
    <property type="entry name" value="zinc finger protein 3 homolog"/>
    <property type="match status" value="1"/>
</dbReference>
<name>A0A3P7NWL6_DIBLA</name>
<evidence type="ECO:0000256" key="3">
    <source>
        <dbReference type="ARBA" id="ARBA00022737"/>
    </source>
</evidence>
<dbReference type="FunFam" id="3.30.160.60:FF:001666">
    <property type="entry name" value="MDS1 and EVI1 complex locus"/>
    <property type="match status" value="1"/>
</dbReference>
<gene>
    <name evidence="13" type="ORF">DILT_LOCUS19671</name>
</gene>
<keyword evidence="14" id="KW-1185">Reference proteome</keyword>
<dbReference type="SUPFAM" id="SSF57667">
    <property type="entry name" value="beta-beta-alpha zinc fingers"/>
    <property type="match status" value="2"/>
</dbReference>
<evidence type="ECO:0000256" key="9">
    <source>
        <dbReference type="ARBA" id="ARBA00023242"/>
    </source>
</evidence>
<feature type="domain" description="C2H2-type" evidence="12">
    <location>
        <begin position="100"/>
        <end position="127"/>
    </location>
</feature>
<reference evidence="13 14" key="1">
    <citation type="submission" date="2018-11" db="EMBL/GenBank/DDBJ databases">
        <authorList>
            <consortium name="Pathogen Informatics"/>
        </authorList>
    </citation>
    <scope>NUCLEOTIDE SEQUENCE [LARGE SCALE GENOMIC DNA]</scope>
</reference>
<evidence type="ECO:0000256" key="7">
    <source>
        <dbReference type="ARBA" id="ARBA00023125"/>
    </source>
</evidence>
<evidence type="ECO:0000256" key="1">
    <source>
        <dbReference type="ARBA" id="ARBA00004123"/>
    </source>
</evidence>
<keyword evidence="2" id="KW-0479">Metal-binding</keyword>
<feature type="region of interest" description="Disordered" evidence="11">
    <location>
        <begin position="183"/>
        <end position="262"/>
    </location>
</feature>
<comment type="subcellular location">
    <subcellularLocation>
        <location evidence="1">Nucleus</location>
    </subcellularLocation>
</comment>
<dbReference type="Pfam" id="PF00096">
    <property type="entry name" value="zf-C2H2"/>
    <property type="match status" value="3"/>
</dbReference>
<keyword evidence="7" id="KW-0238">DNA-binding</keyword>
<dbReference type="GO" id="GO:0000978">
    <property type="term" value="F:RNA polymerase II cis-regulatory region sequence-specific DNA binding"/>
    <property type="evidence" value="ECO:0007669"/>
    <property type="project" value="TreeGrafter"/>
</dbReference>
<keyword evidence="4 10" id="KW-0863">Zinc-finger</keyword>
<evidence type="ECO:0000256" key="6">
    <source>
        <dbReference type="ARBA" id="ARBA00023015"/>
    </source>
</evidence>
<evidence type="ECO:0000256" key="4">
    <source>
        <dbReference type="ARBA" id="ARBA00022771"/>
    </source>
</evidence>
<evidence type="ECO:0000256" key="5">
    <source>
        <dbReference type="ARBA" id="ARBA00022833"/>
    </source>
</evidence>
<feature type="compositionally biased region" description="Basic and acidic residues" evidence="11">
    <location>
        <begin position="43"/>
        <end position="57"/>
    </location>
</feature>
<evidence type="ECO:0000313" key="13">
    <source>
        <dbReference type="EMBL" id="VDN45670.1"/>
    </source>
</evidence>
<keyword evidence="5" id="KW-0862">Zinc</keyword>
<feature type="compositionally biased region" description="Low complexity" evidence="11">
    <location>
        <begin position="222"/>
        <end position="234"/>
    </location>
</feature>
<accession>A0A3P7NWL6</accession>
<feature type="domain" description="C2H2-type" evidence="12">
    <location>
        <begin position="72"/>
        <end position="99"/>
    </location>
</feature>
<dbReference type="Gene3D" id="3.30.160.60">
    <property type="entry name" value="Classic Zinc Finger"/>
    <property type="match status" value="3"/>
</dbReference>
<dbReference type="GO" id="GO:0008270">
    <property type="term" value="F:zinc ion binding"/>
    <property type="evidence" value="ECO:0007669"/>
    <property type="project" value="UniProtKB-KW"/>
</dbReference>
<dbReference type="Proteomes" id="UP000281553">
    <property type="component" value="Unassembled WGS sequence"/>
</dbReference>
<keyword evidence="9" id="KW-0539">Nucleus</keyword>
<keyword evidence="3" id="KW-0677">Repeat</keyword>
<feature type="domain" description="C2H2-type" evidence="12">
    <location>
        <begin position="128"/>
        <end position="150"/>
    </location>
</feature>
<dbReference type="PANTHER" id="PTHR23235:SF60">
    <property type="entry name" value="STRIPE, ISOFORM D"/>
    <property type="match status" value="1"/>
</dbReference>
<feature type="compositionally biased region" description="Polar residues" evidence="11">
    <location>
        <begin position="235"/>
        <end position="262"/>
    </location>
</feature>
<dbReference type="PROSITE" id="PS00028">
    <property type="entry name" value="ZINC_FINGER_C2H2_1"/>
    <property type="match status" value="3"/>
</dbReference>
<feature type="compositionally biased region" description="Polar residues" evidence="11">
    <location>
        <begin position="200"/>
        <end position="209"/>
    </location>
</feature>
<proteinExistence type="predicted"/>
<dbReference type="OrthoDB" id="3437960at2759"/>
<keyword evidence="6" id="KW-0805">Transcription regulation</keyword>
<dbReference type="SMART" id="SM00355">
    <property type="entry name" value="ZnF_C2H2"/>
    <property type="match status" value="3"/>
</dbReference>
<evidence type="ECO:0000256" key="8">
    <source>
        <dbReference type="ARBA" id="ARBA00023163"/>
    </source>
</evidence>
<dbReference type="FunFam" id="3.30.160.60:FF:001177">
    <property type="entry name" value="Zinc finger protein 33A"/>
    <property type="match status" value="1"/>
</dbReference>
<dbReference type="GO" id="GO:0005634">
    <property type="term" value="C:nucleus"/>
    <property type="evidence" value="ECO:0007669"/>
    <property type="project" value="UniProtKB-SubCell"/>
</dbReference>
<evidence type="ECO:0000256" key="2">
    <source>
        <dbReference type="ARBA" id="ARBA00022723"/>
    </source>
</evidence>
<sequence length="287" mass="31178">MQAAPSPNGLQLASVAKATEKQWSQRRTKRKSEASAAGVLKEGATETKKAAATDGVKKSATGSGRPASEKPHKCTDCGKSFSRSDELTRHKRIHSGSKPFTCKECQRQFSRSDHLRTHFRTHSGEKPFKCDTCGNCFARSDELKRHKKTHEKVHGQSSLQAAGSRAAYRTTTTALGQGVSATLQTHRALGSPKKVRQRRQTAASDQASLRQAPKVFPPPEQTTAALTSAATTTTNFPQLQSANSLPRDTSYGSTASFQTQVGQPPQQHYIFMPSVPPFSVNGSFKHD</sequence>
<dbReference type="PROSITE" id="PS50157">
    <property type="entry name" value="ZINC_FINGER_C2H2_2"/>
    <property type="match status" value="3"/>
</dbReference>
<dbReference type="PANTHER" id="PTHR23235">
    <property type="entry name" value="KRUEPPEL-LIKE TRANSCRIPTION FACTOR"/>
    <property type="match status" value="1"/>
</dbReference>
<evidence type="ECO:0000256" key="10">
    <source>
        <dbReference type="PROSITE-ProRule" id="PRU00042"/>
    </source>
</evidence>
<evidence type="ECO:0000259" key="12">
    <source>
        <dbReference type="PROSITE" id="PS50157"/>
    </source>
</evidence>
<dbReference type="GO" id="GO:0000981">
    <property type="term" value="F:DNA-binding transcription factor activity, RNA polymerase II-specific"/>
    <property type="evidence" value="ECO:0007669"/>
    <property type="project" value="TreeGrafter"/>
</dbReference>
<feature type="compositionally biased region" description="Basic and acidic residues" evidence="11">
    <location>
        <begin position="67"/>
        <end position="78"/>
    </location>
</feature>
<protein>
    <recommendedName>
        <fullName evidence="12">C2H2-type domain-containing protein</fullName>
    </recommendedName>
</protein>
<dbReference type="EMBL" id="UYRU01118234">
    <property type="protein sequence ID" value="VDN45670.1"/>
    <property type="molecule type" value="Genomic_DNA"/>
</dbReference>
<feature type="region of interest" description="Disordered" evidence="11">
    <location>
        <begin position="1"/>
        <end position="78"/>
    </location>
</feature>
<organism evidence="13 14">
    <name type="scientific">Dibothriocephalus latus</name>
    <name type="common">Fish tapeworm</name>
    <name type="synonym">Diphyllobothrium latum</name>
    <dbReference type="NCBI Taxonomy" id="60516"/>
    <lineage>
        <taxon>Eukaryota</taxon>
        <taxon>Metazoa</taxon>
        <taxon>Spiralia</taxon>
        <taxon>Lophotrochozoa</taxon>
        <taxon>Platyhelminthes</taxon>
        <taxon>Cestoda</taxon>
        <taxon>Eucestoda</taxon>
        <taxon>Diphyllobothriidea</taxon>
        <taxon>Diphyllobothriidae</taxon>
        <taxon>Dibothriocephalus</taxon>
    </lineage>
</organism>
<keyword evidence="8" id="KW-0804">Transcription</keyword>
<evidence type="ECO:0000313" key="14">
    <source>
        <dbReference type="Proteomes" id="UP000281553"/>
    </source>
</evidence>
<dbReference type="InterPro" id="IPR036236">
    <property type="entry name" value="Znf_C2H2_sf"/>
</dbReference>
<dbReference type="InterPro" id="IPR013087">
    <property type="entry name" value="Znf_C2H2_type"/>
</dbReference>